<dbReference type="EMBL" id="JADBGI010000010">
    <property type="protein sequence ID" value="MBE2999654.1"/>
    <property type="molecule type" value="Genomic_DNA"/>
</dbReference>
<evidence type="ECO:0000313" key="3">
    <source>
        <dbReference type="Proteomes" id="UP000806528"/>
    </source>
</evidence>
<feature type="domain" description="DUF5655" evidence="1">
    <location>
        <begin position="84"/>
        <end position="190"/>
    </location>
</feature>
<dbReference type="Pfam" id="PF18899">
    <property type="entry name" value="DUF5655"/>
    <property type="match status" value="1"/>
</dbReference>
<protein>
    <recommendedName>
        <fullName evidence="1">DUF5655 domain-containing protein</fullName>
    </recommendedName>
</protein>
<dbReference type="InterPro" id="IPR043714">
    <property type="entry name" value="DUF5655"/>
</dbReference>
<evidence type="ECO:0000259" key="1">
    <source>
        <dbReference type="Pfam" id="PF18899"/>
    </source>
</evidence>
<reference evidence="2 3" key="1">
    <citation type="submission" date="2020-09" db="EMBL/GenBank/DDBJ databases">
        <title>Diversity and distribution of actinomycetes associated with coral in the coast of Hainan.</title>
        <authorList>
            <person name="Li F."/>
        </authorList>
    </citation>
    <scope>NUCLEOTIDE SEQUENCE [LARGE SCALE GENOMIC DNA]</scope>
    <source>
        <strain evidence="2 3">HNM0947</strain>
    </source>
</reference>
<proteinExistence type="predicted"/>
<dbReference type="Proteomes" id="UP000806528">
    <property type="component" value="Unassembled WGS sequence"/>
</dbReference>
<organism evidence="2 3">
    <name type="scientific">Nocardiopsis coralli</name>
    <dbReference type="NCBI Taxonomy" id="2772213"/>
    <lineage>
        <taxon>Bacteria</taxon>
        <taxon>Bacillati</taxon>
        <taxon>Actinomycetota</taxon>
        <taxon>Actinomycetes</taxon>
        <taxon>Streptosporangiales</taxon>
        <taxon>Nocardiopsidaceae</taxon>
        <taxon>Nocardiopsis</taxon>
    </lineage>
</organism>
<gene>
    <name evidence="2" type="ORF">IDM40_13180</name>
</gene>
<accession>A0ABR9P730</accession>
<dbReference type="RefSeq" id="WP_193122284.1">
    <property type="nucleotide sequence ID" value="NZ_JADBGI010000010.1"/>
</dbReference>
<keyword evidence="3" id="KW-1185">Reference proteome</keyword>
<comment type="caution">
    <text evidence="2">The sequence shown here is derived from an EMBL/GenBank/DDBJ whole genome shotgun (WGS) entry which is preliminary data.</text>
</comment>
<sequence length="194" mass="21693">MSTLGPQAKSWQEMREWQIGLLRRSTGRSLEDWNAQVRDEGPGDEAGLRAWLAERGVTGYSQMLLVHERFGYPDFFTKSSDELVDAQYADRRHLRPVFDAVIAVLPEVGETEIQVRKTYVSLVTPRRTFAVVAPSTRTRVDLGLRWDDAPESPRISRAGSRLGGQVTVKIGLEGPGDLDDEVLGWMRTAHAANS</sequence>
<name>A0ABR9P730_9ACTN</name>
<evidence type="ECO:0000313" key="2">
    <source>
        <dbReference type="EMBL" id="MBE2999654.1"/>
    </source>
</evidence>